<evidence type="ECO:0000256" key="2">
    <source>
        <dbReference type="ARBA" id="ARBA00022771"/>
    </source>
</evidence>
<organism evidence="5">
    <name type="scientific">seawater metagenome</name>
    <dbReference type="NCBI Taxonomy" id="1561972"/>
    <lineage>
        <taxon>unclassified sequences</taxon>
        <taxon>metagenomes</taxon>
        <taxon>ecological metagenomes</taxon>
    </lineage>
</organism>
<proteinExistence type="predicted"/>
<sequence>MKFSKLLEEIKSKMDSSLVFINYHDLKKQIHQSNFINLLQNEILEFDCFYANINTKNPNKTYEFILINYLAINKLIKKFKKYNNVGYQKDFKEIEINNFLRHYKFFKDITELPEHFNYKINKTCPICLDKCTFPITTECGHTYCWKCLLIAQLDYKNCPYCKKETNIDPAMIVLNNLIKCDSKYSPFNNQVLEDCIKLDLVSDLHVDQWSHIYKTKYPCGQVKEYPFKFALSDSKYLVIAGDICDNLEDSIKYVNDISQYYEKILFVDGNHEHVYAYPKLFDKKKISKMINNNKVIYLPDNSYKIKDTVFIGSCGWWDYNDSNPRNIQNCLDYFKDWIKDFTEKETLTFINSVIQKSKEEYQYLNSELQKYEKDETVKNVIIVTHTLPSKKYCDRNDNQEFNTDDFSSQYNTKFKKLLNYRKISHWFFGHTHKQWDDKVDNIHFISNPRGRPEDFNREEYFIKQISII</sequence>
<evidence type="ECO:0000256" key="1">
    <source>
        <dbReference type="ARBA" id="ARBA00022723"/>
    </source>
</evidence>
<dbReference type="Pfam" id="PF00149">
    <property type="entry name" value="Metallophos"/>
    <property type="match status" value="1"/>
</dbReference>
<dbReference type="EMBL" id="CABVLZ010000002">
    <property type="protein sequence ID" value="VVU94833.1"/>
    <property type="molecule type" value="Genomic_DNA"/>
</dbReference>
<dbReference type="PROSITE" id="PS00518">
    <property type="entry name" value="ZF_RING_1"/>
    <property type="match status" value="1"/>
</dbReference>
<dbReference type="SUPFAM" id="SSF56300">
    <property type="entry name" value="Metallo-dependent phosphatases"/>
    <property type="match status" value="1"/>
</dbReference>
<accession>A0A5E8CHJ6</accession>
<dbReference type="InterPro" id="IPR004843">
    <property type="entry name" value="Calcineurin-like_PHP"/>
</dbReference>
<dbReference type="GO" id="GO:0008270">
    <property type="term" value="F:zinc ion binding"/>
    <property type="evidence" value="ECO:0007669"/>
    <property type="project" value="UniProtKB-KW"/>
</dbReference>
<dbReference type="InterPro" id="IPR029052">
    <property type="entry name" value="Metallo-depent_PP-like"/>
</dbReference>
<dbReference type="Pfam" id="PF13445">
    <property type="entry name" value="zf-RING_UBOX"/>
    <property type="match status" value="1"/>
</dbReference>
<evidence type="ECO:0000259" key="4">
    <source>
        <dbReference type="PROSITE" id="PS50089"/>
    </source>
</evidence>
<dbReference type="PANTHER" id="PTHR37844:SF1">
    <property type="entry name" value="CALCINEURIN-LIKE PHOSPHOESTERASE DOMAIN-CONTAINING PROTEIN"/>
    <property type="match status" value="1"/>
</dbReference>
<name>A0A5E8CHJ6_9ZZZZ</name>
<dbReference type="AlphaFoldDB" id="A0A5E8CHJ6"/>
<gene>
    <name evidence="5" type="ORF">CPAV1605_558</name>
</gene>
<dbReference type="InterPro" id="IPR001841">
    <property type="entry name" value="Znf_RING"/>
</dbReference>
<dbReference type="InterPro" id="IPR027370">
    <property type="entry name" value="Znf-RING_euk"/>
</dbReference>
<keyword evidence="2" id="KW-0863">Zinc-finger</keyword>
<dbReference type="CDD" id="cd16449">
    <property type="entry name" value="RING-HC"/>
    <property type="match status" value="1"/>
</dbReference>
<dbReference type="PROSITE" id="PS50089">
    <property type="entry name" value="ZF_RING_2"/>
    <property type="match status" value="1"/>
</dbReference>
<reference evidence="5" key="1">
    <citation type="submission" date="2019-09" db="EMBL/GenBank/DDBJ databases">
        <authorList>
            <person name="Needham M D."/>
        </authorList>
    </citation>
    <scope>NUCLEOTIDE SEQUENCE</scope>
</reference>
<dbReference type="InterPro" id="IPR017907">
    <property type="entry name" value="Znf_RING_CS"/>
</dbReference>
<dbReference type="SMART" id="SM00184">
    <property type="entry name" value="RING"/>
    <property type="match status" value="1"/>
</dbReference>
<dbReference type="PANTHER" id="PTHR37844">
    <property type="entry name" value="SER/THR PROTEIN PHOSPHATASE SUPERFAMILY (AFU_ORTHOLOGUE AFUA_1G14840)"/>
    <property type="match status" value="1"/>
</dbReference>
<dbReference type="InterPro" id="IPR013083">
    <property type="entry name" value="Znf_RING/FYVE/PHD"/>
</dbReference>
<protein>
    <submittedName>
        <fullName evidence="5">Calcineurin-like phosphoesterase</fullName>
    </submittedName>
</protein>
<feature type="domain" description="RING-type" evidence="4">
    <location>
        <begin position="124"/>
        <end position="162"/>
    </location>
</feature>
<evidence type="ECO:0000256" key="3">
    <source>
        <dbReference type="ARBA" id="ARBA00022833"/>
    </source>
</evidence>
<dbReference type="SUPFAM" id="SSF57850">
    <property type="entry name" value="RING/U-box"/>
    <property type="match status" value="1"/>
</dbReference>
<dbReference type="Gene3D" id="3.60.21.10">
    <property type="match status" value="1"/>
</dbReference>
<dbReference type="GO" id="GO:0016787">
    <property type="term" value="F:hydrolase activity"/>
    <property type="evidence" value="ECO:0007669"/>
    <property type="project" value="InterPro"/>
</dbReference>
<dbReference type="Gene3D" id="3.30.40.10">
    <property type="entry name" value="Zinc/RING finger domain, C3HC4 (zinc finger)"/>
    <property type="match status" value="1"/>
</dbReference>
<keyword evidence="1" id="KW-0479">Metal-binding</keyword>
<keyword evidence="3" id="KW-0862">Zinc</keyword>
<evidence type="ECO:0000313" key="5">
    <source>
        <dbReference type="EMBL" id="VVU94833.1"/>
    </source>
</evidence>